<dbReference type="EMBL" id="CAJVQB010023974">
    <property type="protein sequence ID" value="CAG8803040.1"/>
    <property type="molecule type" value="Genomic_DNA"/>
</dbReference>
<evidence type="ECO:0000313" key="1">
    <source>
        <dbReference type="EMBL" id="CAG8803040.1"/>
    </source>
</evidence>
<sequence>MKQKMCHLFETEYSIPPNDTSLSTLSNNAVTSIQSLLDEDFEEDETSFDEIDCYIAEKPAIKETDVLMW</sequence>
<dbReference type="Proteomes" id="UP000789901">
    <property type="component" value="Unassembled WGS sequence"/>
</dbReference>
<proteinExistence type="predicted"/>
<organism evidence="1 2">
    <name type="scientific">Gigaspora margarita</name>
    <dbReference type="NCBI Taxonomy" id="4874"/>
    <lineage>
        <taxon>Eukaryota</taxon>
        <taxon>Fungi</taxon>
        <taxon>Fungi incertae sedis</taxon>
        <taxon>Mucoromycota</taxon>
        <taxon>Glomeromycotina</taxon>
        <taxon>Glomeromycetes</taxon>
        <taxon>Diversisporales</taxon>
        <taxon>Gigasporaceae</taxon>
        <taxon>Gigaspora</taxon>
    </lineage>
</organism>
<reference evidence="1 2" key="1">
    <citation type="submission" date="2021-06" db="EMBL/GenBank/DDBJ databases">
        <authorList>
            <person name="Kallberg Y."/>
            <person name="Tangrot J."/>
            <person name="Rosling A."/>
        </authorList>
    </citation>
    <scope>NUCLEOTIDE SEQUENCE [LARGE SCALE GENOMIC DNA]</scope>
    <source>
        <strain evidence="1 2">120-4 pot B 10/14</strain>
    </source>
</reference>
<comment type="caution">
    <text evidence="1">The sequence shown here is derived from an EMBL/GenBank/DDBJ whole genome shotgun (WGS) entry which is preliminary data.</text>
</comment>
<accession>A0ABN7VW28</accession>
<keyword evidence="2" id="KW-1185">Reference proteome</keyword>
<evidence type="ECO:0000313" key="2">
    <source>
        <dbReference type="Proteomes" id="UP000789901"/>
    </source>
</evidence>
<name>A0ABN7VW28_GIGMA</name>
<protein>
    <submittedName>
        <fullName evidence="1">10469_t:CDS:1</fullName>
    </submittedName>
</protein>
<gene>
    <name evidence="1" type="ORF">GMARGA_LOCUS23559</name>
</gene>